<feature type="non-terminal residue" evidence="1">
    <location>
        <position position="1"/>
    </location>
</feature>
<sequence length="422" mass="46348">GLVTQPEVRPSFQTSNFEAIPFLTNFPNLDGDLSDWGRIRPLVLRHDNIRDPALKTEPILVYAAWNYQGFFFGYHVRQPRMKFSLPSQYRIGADGVTLIKDPRISAHNKFVEGGDFFAVMFDTLDARLGFRGDPHAQEFYILPRGTASDPDMPAAERVFASRRHGKKDGDFGWGRRISQGKLFPPQPRSGPDGTGPYRVTRIEGDGYTVEIFLPRSIFKVPVFAPGWHVGFDCYVGTGKQPFGSGARYAGKGWANRTSWPCSVGNNPARWGDLRLLGTDARVSIQDAGPGWPRSTAIIPGHSYLITVVDPDRNVHLAAIDTVLVSAEVIDVAPTAAAAPRASDVELYVLKETGKNTSIFRGYINTQPGSGASVRGSLELLPGAEARFGYVDFADSKGRRNVICQLKLPVIAPALNVARYGPE</sequence>
<accession>A0A0F9H9J7</accession>
<dbReference type="SUPFAM" id="SSF49344">
    <property type="entry name" value="CBD9-like"/>
    <property type="match status" value="1"/>
</dbReference>
<evidence type="ECO:0000313" key="1">
    <source>
        <dbReference type="EMBL" id="KKL78330.1"/>
    </source>
</evidence>
<dbReference type="Gene3D" id="2.60.40.1190">
    <property type="match status" value="1"/>
</dbReference>
<dbReference type="AlphaFoldDB" id="A0A0F9H9J7"/>
<name>A0A0F9H9J7_9ZZZZ</name>
<proteinExistence type="predicted"/>
<protein>
    <recommendedName>
        <fullName evidence="2">Carbohydrate-binding domain-containing protein</fullName>
    </recommendedName>
</protein>
<comment type="caution">
    <text evidence="1">The sequence shown here is derived from an EMBL/GenBank/DDBJ whole genome shotgun (WGS) entry which is preliminary data.</text>
</comment>
<reference evidence="1" key="1">
    <citation type="journal article" date="2015" name="Nature">
        <title>Complex archaea that bridge the gap between prokaryotes and eukaryotes.</title>
        <authorList>
            <person name="Spang A."/>
            <person name="Saw J.H."/>
            <person name="Jorgensen S.L."/>
            <person name="Zaremba-Niedzwiedzka K."/>
            <person name="Martijn J."/>
            <person name="Lind A.E."/>
            <person name="van Eijk R."/>
            <person name="Schleper C."/>
            <person name="Guy L."/>
            <person name="Ettema T.J."/>
        </authorList>
    </citation>
    <scope>NUCLEOTIDE SEQUENCE</scope>
</reference>
<dbReference type="EMBL" id="LAZR01023491">
    <property type="protein sequence ID" value="KKL78330.1"/>
    <property type="molecule type" value="Genomic_DNA"/>
</dbReference>
<gene>
    <name evidence="1" type="ORF">LCGC14_2025940</name>
</gene>
<evidence type="ECO:0008006" key="2">
    <source>
        <dbReference type="Google" id="ProtNLM"/>
    </source>
</evidence>
<organism evidence="1">
    <name type="scientific">marine sediment metagenome</name>
    <dbReference type="NCBI Taxonomy" id="412755"/>
    <lineage>
        <taxon>unclassified sequences</taxon>
        <taxon>metagenomes</taxon>
        <taxon>ecological metagenomes</taxon>
    </lineage>
</organism>